<sequence>MIDGGDLSSRSNEPFILFEKHNFKDLTTSSRKKKSLILLGSTEELGCEADCIPEIVATLLFSACHLTGDMHHSETSPRASMWRNVSFLTH</sequence>
<protein>
    <submittedName>
        <fullName evidence="1">Uncharacterized protein</fullName>
    </submittedName>
</protein>
<organism evidence="1 2">
    <name type="scientific">Caerostris extrusa</name>
    <name type="common">Bark spider</name>
    <name type="synonym">Caerostris bankana</name>
    <dbReference type="NCBI Taxonomy" id="172846"/>
    <lineage>
        <taxon>Eukaryota</taxon>
        <taxon>Metazoa</taxon>
        <taxon>Ecdysozoa</taxon>
        <taxon>Arthropoda</taxon>
        <taxon>Chelicerata</taxon>
        <taxon>Arachnida</taxon>
        <taxon>Araneae</taxon>
        <taxon>Araneomorphae</taxon>
        <taxon>Entelegynae</taxon>
        <taxon>Araneoidea</taxon>
        <taxon>Araneidae</taxon>
        <taxon>Caerostris</taxon>
    </lineage>
</organism>
<keyword evidence="2" id="KW-1185">Reference proteome</keyword>
<evidence type="ECO:0000313" key="1">
    <source>
        <dbReference type="EMBL" id="GIX73095.1"/>
    </source>
</evidence>
<dbReference type="Proteomes" id="UP001054945">
    <property type="component" value="Unassembled WGS sequence"/>
</dbReference>
<evidence type="ECO:0000313" key="2">
    <source>
        <dbReference type="Proteomes" id="UP001054945"/>
    </source>
</evidence>
<dbReference type="AlphaFoldDB" id="A0AAV4MMG8"/>
<accession>A0AAV4MMG8</accession>
<comment type="caution">
    <text evidence="1">The sequence shown here is derived from an EMBL/GenBank/DDBJ whole genome shotgun (WGS) entry which is preliminary data.</text>
</comment>
<reference evidence="1 2" key="1">
    <citation type="submission" date="2021-06" db="EMBL/GenBank/DDBJ databases">
        <title>Caerostris extrusa draft genome.</title>
        <authorList>
            <person name="Kono N."/>
            <person name="Arakawa K."/>
        </authorList>
    </citation>
    <scope>NUCLEOTIDE SEQUENCE [LARGE SCALE GENOMIC DNA]</scope>
</reference>
<proteinExistence type="predicted"/>
<gene>
    <name evidence="1" type="ORF">CEXT_316181</name>
</gene>
<name>A0AAV4MMG8_CAEEX</name>
<dbReference type="EMBL" id="BPLR01019911">
    <property type="protein sequence ID" value="GIX73095.1"/>
    <property type="molecule type" value="Genomic_DNA"/>
</dbReference>